<gene>
    <name evidence="1" type="ORF">GCM10008096_17160</name>
</gene>
<dbReference type="Pfam" id="PF08002">
    <property type="entry name" value="DUF1697"/>
    <property type="match status" value="1"/>
</dbReference>
<comment type="caution">
    <text evidence="1">The sequence shown here is derived from an EMBL/GenBank/DDBJ whole genome shotgun (WGS) entry which is preliminary data.</text>
</comment>
<organism evidence="1 2">
    <name type="scientific">Zhihengliuella salsuginis</name>
    <dbReference type="NCBI Taxonomy" id="578222"/>
    <lineage>
        <taxon>Bacteria</taxon>
        <taxon>Bacillati</taxon>
        <taxon>Actinomycetota</taxon>
        <taxon>Actinomycetes</taxon>
        <taxon>Micrococcales</taxon>
        <taxon>Micrococcaceae</taxon>
        <taxon>Zhihengliuella</taxon>
    </lineage>
</organism>
<evidence type="ECO:0000313" key="2">
    <source>
        <dbReference type="Proteomes" id="UP000642819"/>
    </source>
</evidence>
<sequence length="181" mass="19088">MGQTGPMSDYAAFLRGINVSGRRIPMADLAECVAGAGVRDVRTVLATGNILFAADAPREEVASRLASAIGGRFGFEARLFLKTLPEVAEIVAACPFARTDTHDGAALHTYVTFASSAQTVADVLAELGPAERAAGHGDVLFWQTPKGSSLENPVAKALGRARFKESSTTRNINTLDKVLAR</sequence>
<dbReference type="InterPro" id="IPR012545">
    <property type="entry name" value="DUF1697"/>
</dbReference>
<evidence type="ECO:0000313" key="1">
    <source>
        <dbReference type="EMBL" id="GHD06791.1"/>
    </source>
</evidence>
<name>A0ABQ3GHH3_9MICC</name>
<reference evidence="2" key="1">
    <citation type="journal article" date="2019" name="Int. J. Syst. Evol. Microbiol.">
        <title>The Global Catalogue of Microorganisms (GCM) 10K type strain sequencing project: providing services to taxonomists for standard genome sequencing and annotation.</title>
        <authorList>
            <consortium name="The Broad Institute Genomics Platform"/>
            <consortium name="The Broad Institute Genome Sequencing Center for Infectious Disease"/>
            <person name="Wu L."/>
            <person name="Ma J."/>
        </authorList>
    </citation>
    <scope>NUCLEOTIDE SEQUENCE [LARGE SCALE GENOMIC DNA]</scope>
    <source>
        <strain evidence="2">KCTC 19466</strain>
    </source>
</reference>
<keyword evidence="2" id="KW-1185">Reference proteome</keyword>
<dbReference type="PIRSF" id="PIRSF008502">
    <property type="entry name" value="UCP008502"/>
    <property type="match status" value="1"/>
</dbReference>
<dbReference type="PANTHER" id="PTHR36439:SF1">
    <property type="entry name" value="DUF1697 DOMAIN-CONTAINING PROTEIN"/>
    <property type="match status" value="1"/>
</dbReference>
<accession>A0ABQ3GHH3</accession>
<dbReference type="Proteomes" id="UP000642819">
    <property type="component" value="Unassembled WGS sequence"/>
</dbReference>
<proteinExistence type="predicted"/>
<dbReference type="SUPFAM" id="SSF160379">
    <property type="entry name" value="SP0830-like"/>
    <property type="match status" value="1"/>
</dbReference>
<dbReference type="EMBL" id="BMXK01000006">
    <property type="protein sequence ID" value="GHD06791.1"/>
    <property type="molecule type" value="Genomic_DNA"/>
</dbReference>
<protein>
    <submittedName>
        <fullName evidence="1">Pyridoxamine 5'-phosphate oxidase</fullName>
    </submittedName>
</protein>
<dbReference type="Gene3D" id="3.30.70.1280">
    <property type="entry name" value="SP0830-like domains"/>
    <property type="match status" value="1"/>
</dbReference>
<dbReference type="PANTHER" id="PTHR36439">
    <property type="entry name" value="BLL4334 PROTEIN"/>
    <property type="match status" value="1"/>
</dbReference>